<dbReference type="EMBL" id="RAYQ01000021">
    <property type="protein sequence ID" value="RKI89552.1"/>
    <property type="molecule type" value="Genomic_DNA"/>
</dbReference>
<dbReference type="AlphaFoldDB" id="A0A3A9AD43"/>
<keyword evidence="4" id="KW-1185">Reference proteome</keyword>
<name>A0A3A9AD43_9FIRM</name>
<organism evidence="3 4">
    <name type="scientific">Parablautia intestinalis</name>
    <dbReference type="NCBI Taxonomy" id="2320100"/>
    <lineage>
        <taxon>Bacteria</taxon>
        <taxon>Bacillati</taxon>
        <taxon>Bacillota</taxon>
        <taxon>Clostridia</taxon>
        <taxon>Lachnospirales</taxon>
        <taxon>Lachnospiraceae</taxon>
        <taxon>Parablautia</taxon>
    </lineage>
</organism>
<evidence type="ECO:0000256" key="1">
    <source>
        <dbReference type="SAM" id="Phobius"/>
    </source>
</evidence>
<dbReference type="RefSeq" id="WP_120471588.1">
    <property type="nucleotide sequence ID" value="NZ_RAYQ01000021.1"/>
</dbReference>
<dbReference type="Proteomes" id="UP000280696">
    <property type="component" value="Unassembled WGS sequence"/>
</dbReference>
<sequence length="251" mass="28367">MDRELACEIVKDLLPLYVDKMVSEVTGKSIESHLEDCADCNEIYHNMIFHMEGEKQTEEVSDVKRFLNKTKKMYLLYGFLGLSLIAILVCMIVNLAVNKGITWSLIVASAVGFADVLVYVLLTCKKFRLCTVMVVISIGTVILLSAIQFAGYCLMGMGTIWIFRYGFPILVLWLLILWIPVLGGTFLKWNIWYCGALFLLLTIAGDYITKLLIGDYVWNDVLHLRGFMSNAFGELIGSILLGVIGWIKKRK</sequence>
<evidence type="ECO:0000313" key="4">
    <source>
        <dbReference type="Proteomes" id="UP000280696"/>
    </source>
</evidence>
<keyword evidence="1" id="KW-0812">Transmembrane</keyword>
<feature type="transmembrane region" description="Helical" evidence="1">
    <location>
        <begin position="189"/>
        <end position="208"/>
    </location>
</feature>
<dbReference type="InterPro" id="IPR027383">
    <property type="entry name" value="Znf_put"/>
</dbReference>
<feature type="transmembrane region" description="Helical" evidence="1">
    <location>
        <begin position="74"/>
        <end position="97"/>
    </location>
</feature>
<accession>A0A3A9AD43</accession>
<comment type="caution">
    <text evidence="3">The sequence shown here is derived from an EMBL/GenBank/DDBJ whole genome shotgun (WGS) entry which is preliminary data.</text>
</comment>
<dbReference type="Pfam" id="PF13490">
    <property type="entry name" value="zf-HC2"/>
    <property type="match status" value="1"/>
</dbReference>
<feature type="transmembrane region" description="Helical" evidence="1">
    <location>
        <begin position="228"/>
        <end position="247"/>
    </location>
</feature>
<feature type="domain" description="Putative zinc-finger" evidence="2">
    <location>
        <begin position="7"/>
        <end position="40"/>
    </location>
</feature>
<evidence type="ECO:0000259" key="2">
    <source>
        <dbReference type="Pfam" id="PF13490"/>
    </source>
</evidence>
<feature type="transmembrane region" description="Helical" evidence="1">
    <location>
        <begin position="103"/>
        <end position="122"/>
    </location>
</feature>
<evidence type="ECO:0000313" key="3">
    <source>
        <dbReference type="EMBL" id="RKI89552.1"/>
    </source>
</evidence>
<gene>
    <name evidence="3" type="ORF">D7V94_17415</name>
</gene>
<feature type="transmembrane region" description="Helical" evidence="1">
    <location>
        <begin position="162"/>
        <end position="182"/>
    </location>
</feature>
<dbReference type="OrthoDB" id="6194834at2"/>
<keyword evidence="1" id="KW-0472">Membrane</keyword>
<protein>
    <submittedName>
        <fullName evidence="3">Zf-HC2 domain-containing protein</fullName>
    </submittedName>
</protein>
<reference evidence="3 4" key="1">
    <citation type="submission" date="2018-09" db="EMBL/GenBank/DDBJ databases">
        <title>Murine metabolic-syndrome-specific gut microbial biobank.</title>
        <authorList>
            <person name="Liu C."/>
        </authorList>
    </citation>
    <scope>NUCLEOTIDE SEQUENCE [LARGE SCALE GENOMIC DNA]</scope>
    <source>
        <strain evidence="3 4">0.1xD8-82</strain>
    </source>
</reference>
<keyword evidence="1" id="KW-1133">Transmembrane helix</keyword>
<feature type="transmembrane region" description="Helical" evidence="1">
    <location>
        <begin position="129"/>
        <end position="150"/>
    </location>
</feature>
<proteinExistence type="predicted"/>